<sequence>MSTGVNIGDIIFQLVSIGIPIFVVYILFSYLRNSKRKKAQLDRIEQKLNSLDKK</sequence>
<organism evidence="2 3">
    <name type="scientific">Mesobacillus maritimus</name>
    <dbReference type="NCBI Taxonomy" id="1643336"/>
    <lineage>
        <taxon>Bacteria</taxon>
        <taxon>Bacillati</taxon>
        <taxon>Bacillota</taxon>
        <taxon>Bacilli</taxon>
        <taxon>Bacillales</taxon>
        <taxon>Bacillaceae</taxon>
        <taxon>Mesobacillus</taxon>
    </lineage>
</organism>
<evidence type="ECO:0000256" key="1">
    <source>
        <dbReference type="SAM" id="Phobius"/>
    </source>
</evidence>
<keyword evidence="1" id="KW-1133">Transmembrane helix</keyword>
<keyword evidence="1" id="KW-0472">Membrane</keyword>
<comment type="caution">
    <text evidence="2">The sequence shown here is derived from an EMBL/GenBank/DDBJ whole genome shotgun (WGS) entry which is preliminary data.</text>
</comment>
<evidence type="ECO:0000313" key="3">
    <source>
        <dbReference type="Proteomes" id="UP000769780"/>
    </source>
</evidence>
<feature type="transmembrane region" description="Helical" evidence="1">
    <location>
        <begin position="12"/>
        <end position="31"/>
    </location>
</feature>
<protein>
    <recommendedName>
        <fullName evidence="4">DUF4083 domain-containing protein</fullName>
    </recommendedName>
</protein>
<dbReference type="RefSeq" id="WP_221871940.1">
    <property type="nucleotide sequence ID" value="NZ_JACWFH010000007.1"/>
</dbReference>
<accession>A0ABS7K1R0</accession>
<evidence type="ECO:0000313" key="2">
    <source>
        <dbReference type="EMBL" id="MBY0096190.1"/>
    </source>
</evidence>
<evidence type="ECO:0008006" key="4">
    <source>
        <dbReference type="Google" id="ProtNLM"/>
    </source>
</evidence>
<dbReference type="Proteomes" id="UP000769780">
    <property type="component" value="Unassembled WGS sequence"/>
</dbReference>
<reference evidence="2 3" key="1">
    <citation type="submission" date="2020-07" db="EMBL/GenBank/DDBJ databases">
        <title>Fungal Genomes of the International Space Station.</title>
        <authorList>
            <person name="Seuylemezian A."/>
            <person name="Singh N.K."/>
            <person name="Wood J."/>
            <person name="Venkateswaran K."/>
        </authorList>
    </citation>
    <scope>NUCLEOTIDE SEQUENCE [LARGE SCALE GENOMIC DNA]</scope>
    <source>
        <strain evidence="2 3">PL-B2</strain>
    </source>
</reference>
<proteinExistence type="predicted"/>
<dbReference type="EMBL" id="JACWFH010000007">
    <property type="protein sequence ID" value="MBY0096190.1"/>
    <property type="molecule type" value="Genomic_DNA"/>
</dbReference>
<keyword evidence="3" id="KW-1185">Reference proteome</keyword>
<keyword evidence="1" id="KW-0812">Transmembrane</keyword>
<gene>
    <name evidence="2" type="ORF">H0185_05145</name>
</gene>
<name>A0ABS7K1R0_9BACI</name>